<evidence type="ECO:0000259" key="8">
    <source>
        <dbReference type="Pfam" id="PF00432"/>
    </source>
</evidence>
<gene>
    <name evidence="9" type="ORF">PPRO1316_LOCUS3234</name>
</gene>
<dbReference type="PANTHER" id="PTHR11774:SF6">
    <property type="entry name" value="PROTEIN FARNESYLTRANSFERASE SUBUNIT BETA"/>
    <property type="match status" value="1"/>
</dbReference>
<evidence type="ECO:0000256" key="3">
    <source>
        <dbReference type="ARBA" id="ARBA00022602"/>
    </source>
</evidence>
<proteinExistence type="inferred from homology"/>
<sequence length="136" mass="14626">MNSHSSAATGVSATPSSEFVADTSAGKLMDMRLHQEMPCDGACAIYSSVASQGWVLACSQLEEGGFRDKPGKARDLYHTCYALSGLSAAQHFRTSDDSAPAISYFGTPLLERTDVMLNILESKAEFARAWVARNPM</sequence>
<comment type="similarity">
    <text evidence="2">Belongs to the protein prenyltransferase subunit beta family.</text>
</comment>
<dbReference type="PANTHER" id="PTHR11774">
    <property type="entry name" value="GERANYLGERANYL TRANSFERASE TYPE BETA SUBUNIT"/>
    <property type="match status" value="1"/>
</dbReference>
<dbReference type="SUPFAM" id="SSF48239">
    <property type="entry name" value="Terpenoid cyclases/Protein prenyltransferases"/>
    <property type="match status" value="1"/>
</dbReference>
<dbReference type="InterPro" id="IPR001330">
    <property type="entry name" value="Prenyltrans"/>
</dbReference>
<name>A0A7S3E1X8_9CHLO</name>
<dbReference type="Gene3D" id="1.50.10.20">
    <property type="match status" value="1"/>
</dbReference>
<evidence type="ECO:0000256" key="2">
    <source>
        <dbReference type="ARBA" id="ARBA00010497"/>
    </source>
</evidence>
<accession>A0A7S3E1X8</accession>
<evidence type="ECO:0000256" key="6">
    <source>
        <dbReference type="ARBA" id="ARBA00022737"/>
    </source>
</evidence>
<comment type="cofactor">
    <cofactor evidence="1">
        <name>Zn(2+)</name>
        <dbReference type="ChEBI" id="CHEBI:29105"/>
    </cofactor>
</comment>
<feature type="domain" description="Prenyltransferase alpha-alpha toroid" evidence="8">
    <location>
        <begin position="44"/>
        <end position="118"/>
    </location>
</feature>
<protein>
    <recommendedName>
        <fullName evidence="8">Prenyltransferase alpha-alpha toroid domain-containing protein</fullName>
    </recommendedName>
</protein>
<keyword evidence="7" id="KW-0862">Zinc</keyword>
<dbReference type="GO" id="GO:0004660">
    <property type="term" value="F:protein farnesyltransferase activity"/>
    <property type="evidence" value="ECO:0007669"/>
    <property type="project" value="TreeGrafter"/>
</dbReference>
<dbReference type="AlphaFoldDB" id="A0A7S3E1X8"/>
<keyword evidence="3" id="KW-0637">Prenyltransferase</keyword>
<organism evidence="9">
    <name type="scientific">Pycnococcus provasolii</name>
    <dbReference type="NCBI Taxonomy" id="41880"/>
    <lineage>
        <taxon>Eukaryota</taxon>
        <taxon>Viridiplantae</taxon>
        <taxon>Chlorophyta</taxon>
        <taxon>Pseudoscourfieldiophyceae</taxon>
        <taxon>Pseudoscourfieldiales</taxon>
        <taxon>Pycnococcaceae</taxon>
        <taxon>Pycnococcus</taxon>
    </lineage>
</organism>
<evidence type="ECO:0000256" key="5">
    <source>
        <dbReference type="ARBA" id="ARBA00022723"/>
    </source>
</evidence>
<evidence type="ECO:0000256" key="1">
    <source>
        <dbReference type="ARBA" id="ARBA00001947"/>
    </source>
</evidence>
<evidence type="ECO:0000256" key="7">
    <source>
        <dbReference type="ARBA" id="ARBA00022833"/>
    </source>
</evidence>
<reference evidence="9" key="1">
    <citation type="submission" date="2021-01" db="EMBL/GenBank/DDBJ databases">
        <authorList>
            <person name="Corre E."/>
            <person name="Pelletier E."/>
            <person name="Niang G."/>
            <person name="Scheremetjew M."/>
            <person name="Finn R."/>
            <person name="Kale V."/>
            <person name="Holt S."/>
            <person name="Cochrane G."/>
            <person name="Meng A."/>
            <person name="Brown T."/>
            <person name="Cohen L."/>
        </authorList>
    </citation>
    <scope>NUCLEOTIDE SEQUENCE</scope>
    <source>
        <strain evidence="9">RCC2336</strain>
    </source>
</reference>
<keyword evidence="4" id="KW-0808">Transferase</keyword>
<dbReference type="EMBL" id="HBHV01004683">
    <property type="protein sequence ID" value="CAE0014631.1"/>
    <property type="molecule type" value="Transcribed_RNA"/>
</dbReference>
<keyword evidence="5" id="KW-0479">Metal-binding</keyword>
<evidence type="ECO:0000313" key="9">
    <source>
        <dbReference type="EMBL" id="CAE0014631.1"/>
    </source>
</evidence>
<evidence type="ECO:0000256" key="4">
    <source>
        <dbReference type="ARBA" id="ARBA00022679"/>
    </source>
</evidence>
<keyword evidence="6" id="KW-0677">Repeat</keyword>
<dbReference type="Pfam" id="PF00432">
    <property type="entry name" value="Prenyltrans"/>
    <property type="match status" value="1"/>
</dbReference>
<dbReference type="GO" id="GO:0005965">
    <property type="term" value="C:protein farnesyltransferase complex"/>
    <property type="evidence" value="ECO:0007669"/>
    <property type="project" value="TreeGrafter"/>
</dbReference>
<dbReference type="GO" id="GO:0046872">
    <property type="term" value="F:metal ion binding"/>
    <property type="evidence" value="ECO:0007669"/>
    <property type="project" value="UniProtKB-KW"/>
</dbReference>
<dbReference type="InterPro" id="IPR008930">
    <property type="entry name" value="Terpenoid_cyclase/PrenylTrfase"/>
</dbReference>
<dbReference type="InterPro" id="IPR045089">
    <property type="entry name" value="PGGT1B-like"/>
</dbReference>